<reference evidence="1 2" key="1">
    <citation type="journal article" date="2022" name="New Phytol.">
        <title>Ecological generalism drives hyperdiversity of secondary metabolite gene clusters in xylarialean endophytes.</title>
        <authorList>
            <person name="Franco M.E.E."/>
            <person name="Wisecaver J.H."/>
            <person name="Arnold A.E."/>
            <person name="Ju Y.M."/>
            <person name="Slot J.C."/>
            <person name="Ahrendt S."/>
            <person name="Moore L.P."/>
            <person name="Eastman K.E."/>
            <person name="Scott K."/>
            <person name="Konkel Z."/>
            <person name="Mondo S.J."/>
            <person name="Kuo A."/>
            <person name="Hayes R.D."/>
            <person name="Haridas S."/>
            <person name="Andreopoulos B."/>
            <person name="Riley R."/>
            <person name="LaButti K."/>
            <person name="Pangilinan J."/>
            <person name="Lipzen A."/>
            <person name="Amirebrahimi M."/>
            <person name="Yan J."/>
            <person name="Adam C."/>
            <person name="Keymanesh K."/>
            <person name="Ng V."/>
            <person name="Louie K."/>
            <person name="Northen T."/>
            <person name="Drula E."/>
            <person name="Henrissat B."/>
            <person name="Hsieh H.M."/>
            <person name="Youens-Clark K."/>
            <person name="Lutzoni F."/>
            <person name="Miadlikowska J."/>
            <person name="Eastwood D.C."/>
            <person name="Hamelin R.C."/>
            <person name="Grigoriev I.V."/>
            <person name="U'Ren J.M."/>
        </authorList>
    </citation>
    <scope>NUCLEOTIDE SEQUENCE [LARGE SCALE GENOMIC DNA]</scope>
    <source>
        <strain evidence="1 2">ER1909</strain>
    </source>
</reference>
<name>A0ACC0DGK3_9PEZI</name>
<gene>
    <name evidence="1" type="ORF">F4821DRAFT_254607</name>
</gene>
<evidence type="ECO:0000313" key="2">
    <source>
        <dbReference type="Proteomes" id="UP001497680"/>
    </source>
</evidence>
<protein>
    <submittedName>
        <fullName evidence="1">Uncharacterized protein</fullName>
    </submittedName>
</protein>
<evidence type="ECO:0000313" key="1">
    <source>
        <dbReference type="EMBL" id="KAI6091852.1"/>
    </source>
</evidence>
<organism evidence="1 2">
    <name type="scientific">Hypoxylon rubiginosum</name>
    <dbReference type="NCBI Taxonomy" id="110542"/>
    <lineage>
        <taxon>Eukaryota</taxon>
        <taxon>Fungi</taxon>
        <taxon>Dikarya</taxon>
        <taxon>Ascomycota</taxon>
        <taxon>Pezizomycotina</taxon>
        <taxon>Sordariomycetes</taxon>
        <taxon>Xylariomycetidae</taxon>
        <taxon>Xylariales</taxon>
        <taxon>Hypoxylaceae</taxon>
        <taxon>Hypoxylon</taxon>
    </lineage>
</organism>
<dbReference type="EMBL" id="MU394285">
    <property type="protein sequence ID" value="KAI6091852.1"/>
    <property type="molecule type" value="Genomic_DNA"/>
</dbReference>
<accession>A0ACC0DGK3</accession>
<proteinExistence type="predicted"/>
<dbReference type="Proteomes" id="UP001497680">
    <property type="component" value="Unassembled WGS sequence"/>
</dbReference>
<sequence>MSHNGPESIMETPEIGGYERLAGYMGIHPELGIFRRFSTLGFENLLYFQAELAQLEVSLRTIQEQDRKSGDEQRRRHGRAWSELSRPADSETQDNIGKEQYNLIMRLRAVMGQYGKTAFSF</sequence>
<comment type="caution">
    <text evidence="1">The sequence shown here is derived from an EMBL/GenBank/DDBJ whole genome shotgun (WGS) entry which is preliminary data.</text>
</comment>
<keyword evidence="2" id="KW-1185">Reference proteome</keyword>